<dbReference type="InterPro" id="IPR036390">
    <property type="entry name" value="WH_DNA-bd_sf"/>
</dbReference>
<evidence type="ECO:0000256" key="2">
    <source>
        <dbReference type="ARBA" id="ARBA00023015"/>
    </source>
</evidence>
<name>A0ABV2JJ12_9STRE</name>
<dbReference type="Proteomes" id="UP001549055">
    <property type="component" value="Unassembled WGS sequence"/>
</dbReference>
<keyword evidence="3 6" id="KW-0238">DNA-binding</keyword>
<dbReference type="Gene3D" id="3.40.190.290">
    <property type="match status" value="1"/>
</dbReference>
<feature type="domain" description="HTH lysR-type" evidence="5">
    <location>
        <begin position="1"/>
        <end position="58"/>
    </location>
</feature>
<dbReference type="GO" id="GO:0003677">
    <property type="term" value="F:DNA binding"/>
    <property type="evidence" value="ECO:0007669"/>
    <property type="project" value="UniProtKB-KW"/>
</dbReference>
<dbReference type="Pfam" id="PF03466">
    <property type="entry name" value="LysR_substrate"/>
    <property type="match status" value="1"/>
</dbReference>
<evidence type="ECO:0000256" key="1">
    <source>
        <dbReference type="ARBA" id="ARBA00009437"/>
    </source>
</evidence>
<dbReference type="Pfam" id="PF00126">
    <property type="entry name" value="HTH_1"/>
    <property type="match status" value="1"/>
</dbReference>
<dbReference type="InterPro" id="IPR036388">
    <property type="entry name" value="WH-like_DNA-bd_sf"/>
</dbReference>
<comment type="similarity">
    <text evidence="1">Belongs to the LysR transcriptional regulatory family.</text>
</comment>
<evidence type="ECO:0000259" key="5">
    <source>
        <dbReference type="PROSITE" id="PS50931"/>
    </source>
</evidence>
<dbReference type="PRINTS" id="PR00039">
    <property type="entry name" value="HTHLYSR"/>
</dbReference>
<keyword evidence="2" id="KW-0805">Transcription regulation</keyword>
<dbReference type="InterPro" id="IPR050950">
    <property type="entry name" value="HTH-type_LysR_regulators"/>
</dbReference>
<evidence type="ECO:0000256" key="4">
    <source>
        <dbReference type="ARBA" id="ARBA00023163"/>
    </source>
</evidence>
<keyword evidence="4" id="KW-0804">Transcription</keyword>
<reference evidence="6 7" key="1">
    <citation type="submission" date="2024-06" db="EMBL/GenBank/DDBJ databases">
        <title>Genomic Encyclopedia of Type Strains, Phase IV (KMG-IV): sequencing the most valuable type-strain genomes for metagenomic binning, comparative biology and taxonomic classification.</title>
        <authorList>
            <person name="Goeker M."/>
        </authorList>
    </citation>
    <scope>NUCLEOTIDE SEQUENCE [LARGE SCALE GENOMIC DNA]</scope>
    <source>
        <strain evidence="6 7">DSM 15349</strain>
    </source>
</reference>
<dbReference type="PANTHER" id="PTHR30419">
    <property type="entry name" value="HTH-TYPE TRANSCRIPTIONAL REGULATOR YBHD"/>
    <property type="match status" value="1"/>
</dbReference>
<keyword evidence="7" id="KW-1185">Reference proteome</keyword>
<protein>
    <submittedName>
        <fullName evidence="6">DNA-binding transcriptional LysR family regulator</fullName>
    </submittedName>
</protein>
<dbReference type="SUPFAM" id="SSF46785">
    <property type="entry name" value="Winged helix' DNA-binding domain"/>
    <property type="match status" value="1"/>
</dbReference>
<dbReference type="PROSITE" id="PS50931">
    <property type="entry name" value="HTH_LYSR"/>
    <property type="match status" value="1"/>
</dbReference>
<sequence length="296" mass="34189">MNLQHLEYFIALAKTEHMTRTAQELNTSQPNLSYMISELEKELGVPLFKKTGRNIRLTRYGKIFYDAAEQSLSALKEGNHRIQAEIDPNKGLIHLGFIYTMGIEKAPALLKQFMLDYPDVHFDFEQNNSKHLLQLLMDEKLDLAFVSKVDHFDAIRFEPLTTENLVLVVPEQHPLATSDQVSLEESLRYDYVYYNQSSGLRPYLDQTFDNLGLKPTIKLELESDLSILGFVSQNFGIAIMPDIPSINSFPVKKITILNPLSKRIIYLALRQKDYISPLTEKFKQYSLTFFEEDKKN</sequence>
<proteinExistence type="inferred from homology"/>
<dbReference type="EMBL" id="JBEPMK010000002">
    <property type="protein sequence ID" value="MET3643897.1"/>
    <property type="molecule type" value="Genomic_DNA"/>
</dbReference>
<evidence type="ECO:0000256" key="3">
    <source>
        <dbReference type="ARBA" id="ARBA00023125"/>
    </source>
</evidence>
<dbReference type="PANTHER" id="PTHR30419:SF28">
    <property type="entry name" value="HTH-TYPE TRANSCRIPTIONAL REGULATOR BSDA"/>
    <property type="match status" value="1"/>
</dbReference>
<dbReference type="InterPro" id="IPR000847">
    <property type="entry name" value="LysR_HTH_N"/>
</dbReference>
<evidence type="ECO:0000313" key="6">
    <source>
        <dbReference type="EMBL" id="MET3643897.1"/>
    </source>
</evidence>
<organism evidence="6 7">
    <name type="scientific">Streptococcus gallinaceus</name>
    <dbReference type="NCBI Taxonomy" id="165758"/>
    <lineage>
        <taxon>Bacteria</taxon>
        <taxon>Bacillati</taxon>
        <taxon>Bacillota</taxon>
        <taxon>Bacilli</taxon>
        <taxon>Lactobacillales</taxon>
        <taxon>Streptococcaceae</taxon>
        <taxon>Streptococcus</taxon>
    </lineage>
</organism>
<comment type="caution">
    <text evidence="6">The sequence shown here is derived from an EMBL/GenBank/DDBJ whole genome shotgun (WGS) entry which is preliminary data.</text>
</comment>
<gene>
    <name evidence="6" type="ORF">ABID27_000519</name>
</gene>
<accession>A0ABV2JJ12</accession>
<evidence type="ECO:0000313" key="7">
    <source>
        <dbReference type="Proteomes" id="UP001549055"/>
    </source>
</evidence>
<dbReference type="RefSeq" id="WP_253364009.1">
    <property type="nucleotide sequence ID" value="NZ_JALJXU010000002.1"/>
</dbReference>
<dbReference type="InterPro" id="IPR005119">
    <property type="entry name" value="LysR_subst-bd"/>
</dbReference>
<dbReference type="Gene3D" id="1.10.10.10">
    <property type="entry name" value="Winged helix-like DNA-binding domain superfamily/Winged helix DNA-binding domain"/>
    <property type="match status" value="1"/>
</dbReference>
<dbReference type="SUPFAM" id="SSF53850">
    <property type="entry name" value="Periplasmic binding protein-like II"/>
    <property type="match status" value="1"/>
</dbReference>